<sequence>MLTGFVSEFCPRIISVPLEKIKYDISTLITIDCIKCKLKKELDGKESLISSETNESDELSPFLGTSLNDTSLQPLSLQNTIVSNSGIDVCEPLPMRCQEDIWFIAKEQTNSGSSDFFEETVTASSVRECAEKCFDKCCKIAVYSTIEKKCQLTRESKSKSSDNCETMPFSYVNQYNGSDWIKITCVACGSSLLRNEQRVLRTLAEDSSDTEKSIRFKEEGKSEKIEKVPESAEVSQSNNPDQPITTSAVDTVGSSQNKRHFKLDPQFMKMTCVVVFEVDPEANIANFKAQDSVKADRILKLIEQNESSELTIVRISATEMPVAEPSSRQQLLRVAKVPVKDNLVLRTIPEKPQTKSSLESITTQPKTSLITSKKHLSETTAKTNEQLMKITLVPDVKLNTAEMESKEIEKDVGTTTFIATNGNMEISDGVKASKDEAEDTVPVEATQTTPETFVETGSRSSEQTGAFTENVIVASDAEIDASATAISAITGNTKITTTSKSMIGSSISDMAFESNSRTESGMEISGSMSSNGPVVKDETEPTRESEIIHATVPKILFAHESNIDNEELNSLHKSTAEANALPSGSESKMEFDRAEPEAVSSTHGETITTSVTGTVEEEENKAEQSSTIISSSTNAGITDSEAIDDRNRMEAKTSKKQDVFEDQANAVHISGITTATLSNSEGQSAASNNSTATFPKQKSKNNLLSSKNVNEESEAYLRGCIVTFQADPHNKRPAESSTGFQSSTIAQTAEVCAGRCYQDGCTGARYDPSSKECVLGYSGKQICSNGPLHFFYEANETIWIHCTGCKLHKPGDKGFNIKIHSPKAKVGNETGVSDTVITSLSTEAQEVKSTKPDEILTIKSEVTPKVEENTEHIIEGINTETETLTSPSSVEGISTEAVKVSITGEEVTVASTTEKKAEISEQKISSETGSISTTDERMEQSMNCTLLFQVRSIDTHFKEPITEFIPTDATSTVKDCVKHCYMNGCVGAKFDPTKRECLLTFGDHHQCDENEQQHHSLETTEPIWIHCISCKKELTESTLGLLAQDATTSPVTVEKLKKEEHSATDENSSTLEPIEIEEKFSTSISQGMGLESVKKAESQFSNDSDEIDSKSVDIVSESSVGVSENEKISFVTSSSFGTESVSQTETIKQEIKSKEFDEEFGTSPTAVAVEEETSRSSTSQSSMESLEIKTTSTASGSVEDSIGTSGSDELDTTVQPDVFTSLILQTPLSTPTDNSELSNTNEDISGSSRASVIDESTQTSKIESGEQKDQKDGTEFQEEAEPTMISSDNTVIPSSADEVTDDIAEIVSDIVANISSNILETNIKETTDMPEGSHTESHETVLSLAPETAIVKSDDKAMQETPHTAATPSITEETESVELDTEVTSEKIRISDETADEVINEITAIAKEISTAEETSTVRSSDENGEETSGLVGKVVDETLSSISVPDSITEQSFAQADVDDIIRKVAQSKDILVTDIEPSVADTTVEEEEAIKKLKEEDESMAEVDKSTLSNTASTLIDGDEHVTTEPPVQAVSDLISVLSQNSKIEEVIKRRENENDAFVVDDMPITKNADYQTVTGIVINQLQESFTKNSLQNIAKIKHSEGAINECLGRIEFEILEVEDLSQLNVTSEIIIESPAACATKCYNTANCVLAVYKPSQNDESANAVCMLTSNPAVCTTQEKSIPQHKADLSPFIISCLKCTKCNYTIGTVTELTRINQAEIVEPALSIGQCGEICWKHNCTVAQYDHRSNLCSLTSVKGQKDCPHETPIVVNGDEPVLLECVRCFA</sequence>
<feature type="compositionally biased region" description="Polar residues" evidence="1">
    <location>
        <begin position="1361"/>
        <end position="1371"/>
    </location>
</feature>
<accession>A0A498S8E9</accession>
<feature type="region of interest" description="Disordered" evidence="1">
    <location>
        <begin position="1354"/>
        <end position="1376"/>
    </location>
</feature>
<proteinExistence type="predicted"/>
<feature type="compositionally biased region" description="Basic and acidic residues" evidence="1">
    <location>
        <begin position="587"/>
        <end position="596"/>
    </location>
</feature>
<evidence type="ECO:0000256" key="1">
    <source>
        <dbReference type="SAM" id="MobiDB-lite"/>
    </source>
</evidence>
<dbReference type="PROSITE" id="PS50948">
    <property type="entry name" value="PAN"/>
    <property type="match status" value="2"/>
</dbReference>
<dbReference type="STRING" id="6277.A0A498S8E9"/>
<protein>
    <recommendedName>
        <fullName evidence="2">Apple domain-containing protein</fullName>
    </recommendedName>
</protein>
<reference evidence="3 4" key="1">
    <citation type="submission" date="2018-08" db="EMBL/GenBank/DDBJ databases">
        <authorList>
            <person name="Laetsch R D."/>
            <person name="Stevens L."/>
            <person name="Kumar S."/>
            <person name="Blaxter L. M."/>
        </authorList>
    </citation>
    <scope>NUCLEOTIDE SEQUENCE [LARGE SCALE GENOMIC DNA]</scope>
</reference>
<name>A0A498S8E9_ACAVI</name>
<dbReference type="PANTHER" id="PTHR21583:SF8">
    <property type="entry name" value="PROTEIN ELYS"/>
    <property type="match status" value="1"/>
</dbReference>
<keyword evidence="4" id="KW-1185">Reference proteome</keyword>
<evidence type="ECO:0000313" key="4">
    <source>
        <dbReference type="Proteomes" id="UP000276991"/>
    </source>
</evidence>
<gene>
    <name evidence="3" type="ORF">NAV_LOCUS297</name>
</gene>
<feature type="region of interest" description="Disordered" evidence="1">
    <location>
        <begin position="678"/>
        <end position="707"/>
    </location>
</feature>
<feature type="compositionally biased region" description="Polar residues" evidence="1">
    <location>
        <begin position="1284"/>
        <end position="1293"/>
    </location>
</feature>
<feature type="compositionally biased region" description="Basic and acidic residues" evidence="1">
    <location>
        <begin position="643"/>
        <end position="658"/>
    </location>
</feature>
<feature type="compositionally biased region" description="Low complexity" evidence="1">
    <location>
        <begin position="520"/>
        <end position="530"/>
    </location>
</feature>
<feature type="compositionally biased region" description="Low complexity" evidence="1">
    <location>
        <begin position="1175"/>
        <end position="1185"/>
    </location>
</feature>
<feature type="compositionally biased region" description="Polar residues" evidence="1">
    <location>
        <begin position="678"/>
        <end position="694"/>
    </location>
</feature>
<feature type="compositionally biased region" description="Basic and acidic residues" evidence="1">
    <location>
        <begin position="211"/>
        <end position="230"/>
    </location>
</feature>
<feature type="compositionally biased region" description="Basic and acidic residues" evidence="1">
    <location>
        <begin position="535"/>
        <end position="544"/>
    </location>
</feature>
<feature type="compositionally biased region" description="Polar residues" evidence="1">
    <location>
        <begin position="1226"/>
        <end position="1262"/>
    </location>
</feature>
<feature type="domain" description="Apple" evidence="2">
    <location>
        <begin position="97"/>
        <end position="185"/>
    </location>
</feature>
<feature type="compositionally biased region" description="Polar residues" evidence="1">
    <location>
        <begin position="1188"/>
        <end position="1212"/>
    </location>
</feature>
<dbReference type="Proteomes" id="UP000276991">
    <property type="component" value="Unassembled WGS sequence"/>
</dbReference>
<dbReference type="PANTHER" id="PTHR21583">
    <property type="entry name" value="ELYS PROTEIN"/>
    <property type="match status" value="1"/>
</dbReference>
<dbReference type="EMBL" id="UPTC01000017">
    <property type="protein sequence ID" value="VBB25467.1"/>
    <property type="molecule type" value="Genomic_DNA"/>
</dbReference>
<feature type="compositionally biased region" description="Polar residues" evidence="1">
    <location>
        <begin position="623"/>
        <end position="637"/>
    </location>
</feature>
<feature type="compositionally biased region" description="Basic and acidic residues" evidence="1">
    <location>
        <begin position="1263"/>
        <end position="1274"/>
    </location>
</feature>
<evidence type="ECO:0000259" key="2">
    <source>
        <dbReference type="PROSITE" id="PS50948"/>
    </source>
</evidence>
<dbReference type="OrthoDB" id="5869233at2759"/>
<feature type="region of interest" description="Disordered" evidence="1">
    <location>
        <begin position="211"/>
        <end position="255"/>
    </location>
</feature>
<feature type="region of interest" description="Disordered" evidence="1">
    <location>
        <begin position="578"/>
        <end position="658"/>
    </location>
</feature>
<feature type="region of interest" description="Disordered" evidence="1">
    <location>
        <begin position="1154"/>
        <end position="1212"/>
    </location>
</feature>
<feature type="compositionally biased region" description="Polar residues" evidence="1">
    <location>
        <begin position="233"/>
        <end position="255"/>
    </location>
</feature>
<feature type="region of interest" description="Disordered" evidence="1">
    <location>
        <begin position="1226"/>
        <end position="1294"/>
    </location>
</feature>
<organism evidence="3 4">
    <name type="scientific">Acanthocheilonema viteae</name>
    <name type="common">Filarial nematode worm</name>
    <name type="synonym">Dipetalonema viteae</name>
    <dbReference type="NCBI Taxonomy" id="6277"/>
    <lineage>
        <taxon>Eukaryota</taxon>
        <taxon>Metazoa</taxon>
        <taxon>Ecdysozoa</taxon>
        <taxon>Nematoda</taxon>
        <taxon>Chromadorea</taxon>
        <taxon>Rhabditida</taxon>
        <taxon>Spirurina</taxon>
        <taxon>Spiruromorpha</taxon>
        <taxon>Filarioidea</taxon>
        <taxon>Onchocercidae</taxon>
        <taxon>Acanthocheilonema</taxon>
    </lineage>
</organism>
<feature type="domain" description="Apple" evidence="2">
    <location>
        <begin position="1609"/>
        <end position="1698"/>
    </location>
</feature>
<evidence type="ECO:0000313" key="3">
    <source>
        <dbReference type="EMBL" id="VBB25467.1"/>
    </source>
</evidence>
<dbReference type="InterPro" id="IPR052620">
    <property type="entry name" value="ELYS/MEL-28_NucAsmblyFactor"/>
</dbReference>
<feature type="compositionally biased region" description="Low complexity" evidence="1">
    <location>
        <begin position="601"/>
        <end position="614"/>
    </location>
</feature>
<feature type="region of interest" description="Disordered" evidence="1">
    <location>
        <begin position="520"/>
        <end position="544"/>
    </location>
</feature>
<dbReference type="InterPro" id="IPR003609">
    <property type="entry name" value="Pan_app"/>
</dbReference>